<keyword evidence="7" id="KW-0998">Cell outer membrane</keyword>
<evidence type="ECO:0000256" key="7">
    <source>
        <dbReference type="ARBA" id="ARBA00023237"/>
    </source>
</evidence>
<dbReference type="InterPro" id="IPR005017">
    <property type="entry name" value="OMPP1/FadL/TodX"/>
</dbReference>
<evidence type="ECO:0000256" key="4">
    <source>
        <dbReference type="ARBA" id="ARBA00022692"/>
    </source>
</evidence>
<evidence type="ECO:0000313" key="10">
    <source>
        <dbReference type="Proteomes" id="UP001611383"/>
    </source>
</evidence>
<organism evidence="9 10">
    <name type="scientific">Archangium minus</name>
    <dbReference type="NCBI Taxonomy" id="83450"/>
    <lineage>
        <taxon>Bacteria</taxon>
        <taxon>Pseudomonadati</taxon>
        <taxon>Myxococcota</taxon>
        <taxon>Myxococcia</taxon>
        <taxon>Myxococcales</taxon>
        <taxon>Cystobacterineae</taxon>
        <taxon>Archangiaceae</taxon>
        <taxon>Archangium</taxon>
    </lineage>
</organism>
<keyword evidence="10" id="KW-1185">Reference proteome</keyword>
<dbReference type="RefSeq" id="WP_395811463.1">
    <property type="nucleotide sequence ID" value="NZ_CP043494.1"/>
</dbReference>
<name>A0ABY9X7F1_9BACT</name>
<keyword evidence="5 8" id="KW-0732">Signal</keyword>
<comment type="subcellular location">
    <subcellularLocation>
        <location evidence="1">Cell outer membrane</location>
        <topology evidence="1">Multi-pass membrane protein</topology>
    </subcellularLocation>
</comment>
<accession>A0ABY9X7F1</accession>
<proteinExistence type="inferred from homology"/>
<reference evidence="9 10" key="1">
    <citation type="submission" date="2019-08" db="EMBL/GenBank/DDBJ databases">
        <title>Archangium and Cystobacter genomes.</title>
        <authorList>
            <person name="Chen I.-C.K."/>
            <person name="Wielgoss S."/>
        </authorList>
    </citation>
    <scope>NUCLEOTIDE SEQUENCE [LARGE SCALE GENOMIC DNA]</scope>
    <source>
        <strain evidence="9 10">Cbm 6</strain>
    </source>
</reference>
<comment type="similarity">
    <text evidence="2">Belongs to the OmpP1/FadL family.</text>
</comment>
<dbReference type="SUPFAM" id="SSF56935">
    <property type="entry name" value="Porins"/>
    <property type="match status" value="1"/>
</dbReference>
<evidence type="ECO:0000313" key="9">
    <source>
        <dbReference type="EMBL" id="WNG51325.1"/>
    </source>
</evidence>
<dbReference type="Proteomes" id="UP001611383">
    <property type="component" value="Chromosome"/>
</dbReference>
<sequence>MKKTLMAVTLLAAGASQASGLAIDTQSGRATGMGSTGVASAKDSSAIFYNPAGILGVNKLDAQLGDALILVNLGFTPEGGAEQSQNTVSPPPHAYFVYKFTEQLGAGVGVFTPFGANSRWPDDFVGRQIAIASSVTTFDINPTLGFAPVKWLRIGAGAQIVYGMVEVERRLVFGAGIPEGSLQLTTDTWGFGFNAGVQADLVPGMLTLGATYRSRVGMDTEGDADFEGVPPGLPAPIAASLVDQPVTLDVTMPATVGLGLAFTPTQRLTLAFDANWVEWSTIQELLFQFQTVPALSEPAPKRWSDRWNFHIGGEYKATDALALRLGFIYDPTPTPEETLTPDLPDADRLNFSAGLGYALSNFRADLGYQFVMLQDQRSTAEELPGTYSGSAHVIGLTLGYSQ</sequence>
<protein>
    <submittedName>
        <fullName evidence="9">Transporter</fullName>
    </submittedName>
</protein>
<keyword evidence="4" id="KW-0812">Transmembrane</keyword>
<feature type="signal peptide" evidence="8">
    <location>
        <begin position="1"/>
        <end position="18"/>
    </location>
</feature>
<evidence type="ECO:0000256" key="6">
    <source>
        <dbReference type="ARBA" id="ARBA00023136"/>
    </source>
</evidence>
<dbReference type="Pfam" id="PF03349">
    <property type="entry name" value="Toluene_X"/>
    <property type="match status" value="1"/>
</dbReference>
<feature type="chain" id="PRO_5046684323" evidence="8">
    <location>
        <begin position="19"/>
        <end position="402"/>
    </location>
</feature>
<gene>
    <name evidence="9" type="ORF">F0U60_49740</name>
</gene>
<keyword evidence="3" id="KW-1134">Transmembrane beta strand</keyword>
<evidence type="ECO:0000256" key="2">
    <source>
        <dbReference type="ARBA" id="ARBA00008163"/>
    </source>
</evidence>
<evidence type="ECO:0000256" key="1">
    <source>
        <dbReference type="ARBA" id="ARBA00004571"/>
    </source>
</evidence>
<keyword evidence="6" id="KW-0472">Membrane</keyword>
<dbReference type="EMBL" id="CP043494">
    <property type="protein sequence ID" value="WNG51325.1"/>
    <property type="molecule type" value="Genomic_DNA"/>
</dbReference>
<evidence type="ECO:0000256" key="5">
    <source>
        <dbReference type="ARBA" id="ARBA00022729"/>
    </source>
</evidence>
<evidence type="ECO:0000256" key="3">
    <source>
        <dbReference type="ARBA" id="ARBA00022452"/>
    </source>
</evidence>
<dbReference type="PANTHER" id="PTHR35093">
    <property type="entry name" value="OUTER MEMBRANE PROTEIN NMB0088-RELATED"/>
    <property type="match status" value="1"/>
</dbReference>
<dbReference type="Gene3D" id="2.40.160.60">
    <property type="entry name" value="Outer membrane protein transport protein (OMPP1/FadL/TodX)"/>
    <property type="match status" value="1"/>
</dbReference>
<evidence type="ECO:0000256" key="8">
    <source>
        <dbReference type="SAM" id="SignalP"/>
    </source>
</evidence>
<dbReference type="PANTHER" id="PTHR35093:SF8">
    <property type="entry name" value="OUTER MEMBRANE PROTEIN NMB0088-RELATED"/>
    <property type="match status" value="1"/>
</dbReference>